<dbReference type="Proteomes" id="UP001280581">
    <property type="component" value="Unassembled WGS sequence"/>
</dbReference>
<dbReference type="EMBL" id="WVTA01000008">
    <property type="protein sequence ID" value="KAK3207781.1"/>
    <property type="molecule type" value="Genomic_DNA"/>
</dbReference>
<name>A0AAN6LUY6_9PLEO</name>
<feature type="region of interest" description="Disordered" evidence="1">
    <location>
        <begin position="1"/>
        <end position="109"/>
    </location>
</feature>
<organism evidence="2 3">
    <name type="scientific">Pseudopithomyces chartarum</name>
    <dbReference type="NCBI Taxonomy" id="1892770"/>
    <lineage>
        <taxon>Eukaryota</taxon>
        <taxon>Fungi</taxon>
        <taxon>Dikarya</taxon>
        <taxon>Ascomycota</taxon>
        <taxon>Pezizomycotina</taxon>
        <taxon>Dothideomycetes</taxon>
        <taxon>Pleosporomycetidae</taxon>
        <taxon>Pleosporales</taxon>
        <taxon>Massarineae</taxon>
        <taxon>Didymosphaeriaceae</taxon>
        <taxon>Pseudopithomyces</taxon>
    </lineage>
</organism>
<evidence type="ECO:0000313" key="2">
    <source>
        <dbReference type="EMBL" id="KAK3207781.1"/>
    </source>
</evidence>
<comment type="caution">
    <text evidence="2">The sequence shown here is derived from an EMBL/GenBank/DDBJ whole genome shotgun (WGS) entry which is preliminary data.</text>
</comment>
<keyword evidence="3" id="KW-1185">Reference proteome</keyword>
<gene>
    <name evidence="2" type="ORF">GRF29_96g392781</name>
</gene>
<dbReference type="PANTHER" id="PTHR42085">
    <property type="entry name" value="F-BOX DOMAIN-CONTAINING PROTEIN"/>
    <property type="match status" value="1"/>
</dbReference>
<protein>
    <submittedName>
        <fullName evidence="2">Uncharacterized protein</fullName>
    </submittedName>
</protein>
<feature type="compositionally biased region" description="Basic residues" evidence="1">
    <location>
        <begin position="83"/>
        <end position="93"/>
    </location>
</feature>
<evidence type="ECO:0000256" key="1">
    <source>
        <dbReference type="SAM" id="MobiDB-lite"/>
    </source>
</evidence>
<feature type="compositionally biased region" description="Polar residues" evidence="1">
    <location>
        <begin position="24"/>
        <end position="36"/>
    </location>
</feature>
<feature type="compositionally biased region" description="Acidic residues" evidence="1">
    <location>
        <begin position="58"/>
        <end position="71"/>
    </location>
</feature>
<proteinExistence type="predicted"/>
<feature type="compositionally biased region" description="Basic and acidic residues" evidence="1">
    <location>
        <begin position="44"/>
        <end position="54"/>
    </location>
</feature>
<reference evidence="2 3" key="1">
    <citation type="submission" date="2021-02" db="EMBL/GenBank/DDBJ databases">
        <title>Genome assembly of Pseudopithomyces chartarum.</title>
        <authorList>
            <person name="Jauregui R."/>
            <person name="Singh J."/>
            <person name="Voisey C."/>
        </authorList>
    </citation>
    <scope>NUCLEOTIDE SEQUENCE [LARGE SCALE GENOMIC DNA]</scope>
    <source>
        <strain evidence="2 3">AGR01</strain>
    </source>
</reference>
<accession>A0AAN6LUY6</accession>
<dbReference type="InterPro" id="IPR038883">
    <property type="entry name" value="AN11006-like"/>
</dbReference>
<sequence>MDYLDYLDYGSDGAGSPEQASPIHKTTNSNRTSQPVRKSAGKLKAKDGYVDSKTIDNGLDDEYEDEDEDMSETPSEGGDSRVKLRQKRKRKRSPSPTPPPLDRVVQLEGPDELSDIEDTLRRKSNPPPVRLQFNIPLGFHGPLYVTIDRSMLGLDKAYDMRPRRAIKAPGHASNTQLVQEKKPLSFTDFPAELRNKFYRMLFVTEDVLCIPADRTTANKDSLKRSSQFLRTCKLIHREGCSILYGENSFYFDRNPNTRGSFWEPFPKEIGYKDLRMFLQVIGTENLLYLRDITLKFQDAMPGVTPGIEQSKRRYVQDGHLLHVLRILRQTQLRSLNVIFQGRRQLSHADIKFLEYLMQVKADHVDSILASSWHSQKIENNLWPELRGVMTRDEPLYLET</sequence>
<dbReference type="PANTHER" id="PTHR42085:SF1">
    <property type="entry name" value="F-BOX DOMAIN-CONTAINING PROTEIN"/>
    <property type="match status" value="1"/>
</dbReference>
<dbReference type="AlphaFoldDB" id="A0AAN6LUY6"/>
<evidence type="ECO:0000313" key="3">
    <source>
        <dbReference type="Proteomes" id="UP001280581"/>
    </source>
</evidence>